<dbReference type="EMBL" id="JARJJS010000001">
    <property type="protein sequence ID" value="MDF4024030.1"/>
    <property type="molecule type" value="Genomic_DNA"/>
</dbReference>
<dbReference type="InterPro" id="IPR003660">
    <property type="entry name" value="HAMP_dom"/>
</dbReference>
<evidence type="ECO:0000256" key="3">
    <source>
        <dbReference type="ARBA" id="ARBA00012438"/>
    </source>
</evidence>
<dbReference type="InterPro" id="IPR003661">
    <property type="entry name" value="HisK_dim/P_dom"/>
</dbReference>
<dbReference type="RefSeq" id="WP_320550554.1">
    <property type="nucleotide sequence ID" value="NZ_JAQLOK010000002.1"/>
</dbReference>
<keyword evidence="7" id="KW-0418">Kinase</keyword>
<evidence type="ECO:0000256" key="5">
    <source>
        <dbReference type="ARBA" id="ARBA00022679"/>
    </source>
</evidence>
<evidence type="ECO:0000256" key="1">
    <source>
        <dbReference type="ARBA" id="ARBA00000085"/>
    </source>
</evidence>
<dbReference type="Gene3D" id="3.30.565.10">
    <property type="entry name" value="Histidine kinase-like ATPase, C-terminal domain"/>
    <property type="match status" value="1"/>
</dbReference>
<comment type="catalytic activity">
    <reaction evidence="1">
        <text>ATP + protein L-histidine = ADP + protein N-phospho-L-histidine.</text>
        <dbReference type="EC" id="2.7.13.3"/>
    </reaction>
</comment>
<accession>A0ABT6B7H1</accession>
<evidence type="ECO:0000259" key="13">
    <source>
        <dbReference type="PROSITE" id="PS50885"/>
    </source>
</evidence>
<evidence type="ECO:0000256" key="8">
    <source>
        <dbReference type="ARBA" id="ARBA00022989"/>
    </source>
</evidence>
<organism evidence="14 15">
    <name type="scientific">Luteibacter sahnii</name>
    <dbReference type="NCBI Taxonomy" id="3021977"/>
    <lineage>
        <taxon>Bacteria</taxon>
        <taxon>Pseudomonadati</taxon>
        <taxon>Pseudomonadota</taxon>
        <taxon>Gammaproteobacteria</taxon>
        <taxon>Lysobacterales</taxon>
        <taxon>Rhodanobacteraceae</taxon>
        <taxon>Luteibacter</taxon>
    </lineage>
</organism>
<dbReference type="GO" id="GO:0005524">
    <property type="term" value="F:ATP binding"/>
    <property type="evidence" value="ECO:0007669"/>
    <property type="project" value="UniProtKB-KW"/>
</dbReference>
<comment type="caution">
    <text evidence="14">The sequence shown here is derived from an EMBL/GenBank/DDBJ whole genome shotgun (WGS) entry which is preliminary data.</text>
</comment>
<evidence type="ECO:0000256" key="9">
    <source>
        <dbReference type="ARBA" id="ARBA00023012"/>
    </source>
</evidence>
<dbReference type="Pfam" id="PF02518">
    <property type="entry name" value="HATPase_c"/>
    <property type="match status" value="1"/>
</dbReference>
<evidence type="ECO:0000256" key="10">
    <source>
        <dbReference type="ARBA" id="ARBA00023136"/>
    </source>
</evidence>
<keyword evidence="10 11" id="KW-0472">Membrane</keyword>
<dbReference type="CDD" id="cd00082">
    <property type="entry name" value="HisKA"/>
    <property type="match status" value="1"/>
</dbReference>
<protein>
    <recommendedName>
        <fullName evidence="3">histidine kinase</fullName>
        <ecNumber evidence="3">2.7.13.3</ecNumber>
    </recommendedName>
</protein>
<keyword evidence="5" id="KW-0808">Transferase</keyword>
<dbReference type="InterPro" id="IPR005467">
    <property type="entry name" value="His_kinase_dom"/>
</dbReference>
<feature type="domain" description="HAMP" evidence="13">
    <location>
        <begin position="79"/>
        <end position="133"/>
    </location>
</feature>
<dbReference type="Pfam" id="PF00512">
    <property type="entry name" value="HisKA"/>
    <property type="match status" value="1"/>
</dbReference>
<keyword evidence="8 11" id="KW-1133">Transmembrane helix</keyword>
<dbReference type="InterPro" id="IPR003594">
    <property type="entry name" value="HATPase_dom"/>
</dbReference>
<dbReference type="InterPro" id="IPR036097">
    <property type="entry name" value="HisK_dim/P_sf"/>
</dbReference>
<dbReference type="CDD" id="cd00075">
    <property type="entry name" value="HATPase"/>
    <property type="match status" value="1"/>
</dbReference>
<dbReference type="SMART" id="SM00387">
    <property type="entry name" value="HATPase_c"/>
    <property type="match status" value="1"/>
</dbReference>
<evidence type="ECO:0000313" key="14">
    <source>
        <dbReference type="EMBL" id="MDF4024030.1"/>
    </source>
</evidence>
<dbReference type="InterPro" id="IPR004358">
    <property type="entry name" value="Sig_transdc_His_kin-like_C"/>
</dbReference>
<dbReference type="PANTHER" id="PTHR45436:SF5">
    <property type="entry name" value="SENSOR HISTIDINE KINASE TRCS"/>
    <property type="match status" value="1"/>
</dbReference>
<dbReference type="CDD" id="cd06225">
    <property type="entry name" value="HAMP"/>
    <property type="match status" value="1"/>
</dbReference>
<dbReference type="SMART" id="SM00304">
    <property type="entry name" value="HAMP"/>
    <property type="match status" value="1"/>
</dbReference>
<sequence>MFYRLKIGRGLIMWASALVAGAVVLDFASSYALYALVPDPTSICENDSWIPTVPELLWLVLTAVVAIAIAGPFALRLSRRFVQPIDSLASAIRRAAQGDLSARAAMTGRPFGEISGLLADYNALADRLERSDKDMAVWNAVIAHELRTPVTILRGRLQGLSDGVFEPHPELLRNLVRHVEGLSRLVEDLRVVSLAEGGHLRLDHAEVDLRHALQDVVQFIAPTMPAHPIAVHLPASPVMVRCDALRVRQALIALLDNARRHANPGTINVSLATRNASVDLVVEDAGPGVPAELLARLFDTFSRAGSPRAGADGGSGLGLAVVRSIAMAHHGRVTYHQGEGGAARFVVTLPVDSTLAG</sequence>
<evidence type="ECO:0000256" key="6">
    <source>
        <dbReference type="ARBA" id="ARBA00022692"/>
    </source>
</evidence>
<evidence type="ECO:0000313" key="15">
    <source>
        <dbReference type="Proteomes" id="UP001528850"/>
    </source>
</evidence>
<keyword evidence="15" id="KW-1185">Reference proteome</keyword>
<evidence type="ECO:0000256" key="11">
    <source>
        <dbReference type="SAM" id="Phobius"/>
    </source>
</evidence>
<evidence type="ECO:0000259" key="12">
    <source>
        <dbReference type="PROSITE" id="PS50109"/>
    </source>
</evidence>
<dbReference type="SUPFAM" id="SSF47384">
    <property type="entry name" value="Homodimeric domain of signal transducing histidine kinase"/>
    <property type="match status" value="1"/>
</dbReference>
<dbReference type="PRINTS" id="PR00344">
    <property type="entry name" value="BCTRLSENSOR"/>
</dbReference>
<dbReference type="Proteomes" id="UP001528850">
    <property type="component" value="Unassembled WGS sequence"/>
</dbReference>
<dbReference type="InterPro" id="IPR050428">
    <property type="entry name" value="TCS_sensor_his_kinase"/>
</dbReference>
<dbReference type="PROSITE" id="PS50109">
    <property type="entry name" value="HIS_KIN"/>
    <property type="match status" value="1"/>
</dbReference>
<keyword evidence="4" id="KW-0597">Phosphoprotein</keyword>
<dbReference type="PANTHER" id="PTHR45436">
    <property type="entry name" value="SENSOR HISTIDINE KINASE YKOH"/>
    <property type="match status" value="1"/>
</dbReference>
<reference evidence="14 15" key="1">
    <citation type="journal article" date="2024" name="Curr. Microbiol.">
        <title>Luteibacter sahnii sp. nov., A Novel Yellow-Colored Xanthomonadin Pigment Producing Probiotic Bacterium from Healthy Rice Seed Microbiome.</title>
        <authorList>
            <person name="Jaiswal G."/>
            <person name="Rana R."/>
            <person name="Nayak P.K."/>
            <person name="Chouhan R."/>
            <person name="Gandhi S.G."/>
            <person name="Patel H.K."/>
            <person name="Patil P.B."/>
        </authorList>
    </citation>
    <scope>NUCLEOTIDE SEQUENCE [LARGE SCALE GENOMIC DNA]</scope>
    <source>
        <strain evidence="14 15">PPL201</strain>
    </source>
</reference>
<proteinExistence type="predicted"/>
<dbReference type="SMART" id="SM00388">
    <property type="entry name" value="HisKA"/>
    <property type="match status" value="1"/>
</dbReference>
<dbReference type="Pfam" id="PF00672">
    <property type="entry name" value="HAMP"/>
    <property type="match status" value="1"/>
</dbReference>
<gene>
    <name evidence="14" type="ORF">P3W24_03450</name>
</gene>
<dbReference type="Gene3D" id="1.10.287.130">
    <property type="match status" value="1"/>
</dbReference>
<keyword evidence="14" id="KW-0067">ATP-binding</keyword>
<dbReference type="InterPro" id="IPR036890">
    <property type="entry name" value="HATPase_C_sf"/>
</dbReference>
<feature type="transmembrane region" description="Helical" evidence="11">
    <location>
        <begin position="12"/>
        <end position="36"/>
    </location>
</feature>
<feature type="transmembrane region" description="Helical" evidence="11">
    <location>
        <begin position="56"/>
        <end position="75"/>
    </location>
</feature>
<dbReference type="Gene3D" id="6.10.340.10">
    <property type="match status" value="1"/>
</dbReference>
<evidence type="ECO:0000256" key="4">
    <source>
        <dbReference type="ARBA" id="ARBA00022553"/>
    </source>
</evidence>
<evidence type="ECO:0000256" key="7">
    <source>
        <dbReference type="ARBA" id="ARBA00022777"/>
    </source>
</evidence>
<dbReference type="PROSITE" id="PS50885">
    <property type="entry name" value="HAMP"/>
    <property type="match status" value="1"/>
</dbReference>
<dbReference type="SUPFAM" id="SSF55874">
    <property type="entry name" value="ATPase domain of HSP90 chaperone/DNA topoisomerase II/histidine kinase"/>
    <property type="match status" value="1"/>
</dbReference>
<comment type="subcellular location">
    <subcellularLocation>
        <location evidence="2">Membrane</location>
    </subcellularLocation>
</comment>
<keyword evidence="14" id="KW-0547">Nucleotide-binding</keyword>
<name>A0ABT6B7H1_9GAMM</name>
<dbReference type="EC" id="2.7.13.3" evidence="3"/>
<keyword evidence="6 11" id="KW-0812">Transmembrane</keyword>
<feature type="domain" description="Histidine kinase" evidence="12">
    <location>
        <begin position="141"/>
        <end position="353"/>
    </location>
</feature>
<keyword evidence="9" id="KW-0902">Two-component regulatory system</keyword>
<evidence type="ECO:0000256" key="2">
    <source>
        <dbReference type="ARBA" id="ARBA00004370"/>
    </source>
</evidence>